<dbReference type="InterPro" id="IPR014710">
    <property type="entry name" value="RmlC-like_jellyroll"/>
</dbReference>
<organism evidence="2 3">
    <name type="scientific">Oleomonas cavernae</name>
    <dbReference type="NCBI Taxonomy" id="2320859"/>
    <lineage>
        <taxon>Bacteria</taxon>
        <taxon>Pseudomonadati</taxon>
        <taxon>Pseudomonadota</taxon>
        <taxon>Alphaproteobacteria</taxon>
        <taxon>Acetobacterales</taxon>
        <taxon>Acetobacteraceae</taxon>
        <taxon>Oleomonas</taxon>
    </lineage>
</organism>
<gene>
    <name evidence="2" type="ORF">D3874_27230</name>
</gene>
<reference evidence="2 3" key="1">
    <citation type="submission" date="2018-09" db="EMBL/GenBank/DDBJ databases">
        <authorList>
            <person name="Zhu H."/>
        </authorList>
    </citation>
    <scope>NUCLEOTIDE SEQUENCE [LARGE SCALE GENOMIC DNA]</scope>
    <source>
        <strain evidence="2 3">K1W22B-8</strain>
    </source>
</reference>
<dbReference type="Proteomes" id="UP000284605">
    <property type="component" value="Unassembled WGS sequence"/>
</dbReference>
<dbReference type="Gene3D" id="2.60.120.10">
    <property type="entry name" value="Jelly Rolls"/>
    <property type="match status" value="1"/>
</dbReference>
<dbReference type="RefSeq" id="WP_119782830.1">
    <property type="nucleotide sequence ID" value="NZ_QYUK01000016.1"/>
</dbReference>
<dbReference type="InterPro" id="IPR018490">
    <property type="entry name" value="cNMP-bd_dom_sf"/>
</dbReference>
<evidence type="ECO:0000259" key="1">
    <source>
        <dbReference type="PROSITE" id="PS50042"/>
    </source>
</evidence>
<dbReference type="EMBL" id="QYUK01000016">
    <property type="protein sequence ID" value="RJF80780.1"/>
    <property type="molecule type" value="Genomic_DNA"/>
</dbReference>
<dbReference type="PANTHER" id="PTHR10217:SF435">
    <property type="entry name" value="POTASSIUM VOLTAGE-GATED CHANNEL PROTEIN EAG"/>
    <property type="match status" value="1"/>
</dbReference>
<dbReference type="AlphaFoldDB" id="A0A418VUG6"/>
<name>A0A418VUG6_9PROT</name>
<accession>A0A418VUG6</accession>
<evidence type="ECO:0000313" key="3">
    <source>
        <dbReference type="Proteomes" id="UP000284605"/>
    </source>
</evidence>
<dbReference type="PROSITE" id="PS50042">
    <property type="entry name" value="CNMP_BINDING_3"/>
    <property type="match status" value="1"/>
</dbReference>
<evidence type="ECO:0000313" key="2">
    <source>
        <dbReference type="EMBL" id="RJF80780.1"/>
    </source>
</evidence>
<dbReference type="CDD" id="cd00038">
    <property type="entry name" value="CAP_ED"/>
    <property type="match status" value="1"/>
</dbReference>
<dbReference type="GO" id="GO:0005249">
    <property type="term" value="F:voltage-gated potassium channel activity"/>
    <property type="evidence" value="ECO:0007669"/>
    <property type="project" value="TreeGrafter"/>
</dbReference>
<dbReference type="Pfam" id="PF00027">
    <property type="entry name" value="cNMP_binding"/>
    <property type="match status" value="1"/>
</dbReference>
<dbReference type="GO" id="GO:0042391">
    <property type="term" value="P:regulation of membrane potential"/>
    <property type="evidence" value="ECO:0007669"/>
    <property type="project" value="TreeGrafter"/>
</dbReference>
<keyword evidence="3" id="KW-1185">Reference proteome</keyword>
<dbReference type="SUPFAM" id="SSF51206">
    <property type="entry name" value="cAMP-binding domain-like"/>
    <property type="match status" value="1"/>
</dbReference>
<feature type="domain" description="Cyclic nucleotide-binding" evidence="1">
    <location>
        <begin position="15"/>
        <end position="134"/>
    </location>
</feature>
<dbReference type="InterPro" id="IPR050818">
    <property type="entry name" value="KCNH_animal-type"/>
</dbReference>
<protein>
    <submittedName>
        <fullName evidence="2">Cyclic nucleotide-binding domain-containing protein</fullName>
    </submittedName>
</protein>
<dbReference type="InterPro" id="IPR000595">
    <property type="entry name" value="cNMP-bd_dom"/>
</dbReference>
<dbReference type="OrthoDB" id="9809206at2"/>
<proteinExistence type="predicted"/>
<dbReference type="GO" id="GO:0005886">
    <property type="term" value="C:plasma membrane"/>
    <property type="evidence" value="ECO:0007669"/>
    <property type="project" value="TreeGrafter"/>
</dbReference>
<dbReference type="SMART" id="SM00100">
    <property type="entry name" value="cNMP"/>
    <property type="match status" value="1"/>
</dbReference>
<sequence>MALESEILALQQIPIFQGAEPGSMRLMACLSEEVFIEQGEFLCHGGDPSDAVFVVLSGEVEFLIENEKGNRSLGREGAGAVVGEVGILCDSPRTVSVLALTDLVLLRLSRESFFRLMQDNARFSLAVARELAHRLQRTVANS</sequence>
<comment type="caution">
    <text evidence="2">The sequence shown here is derived from an EMBL/GenBank/DDBJ whole genome shotgun (WGS) entry which is preliminary data.</text>
</comment>
<dbReference type="PANTHER" id="PTHR10217">
    <property type="entry name" value="VOLTAGE AND LIGAND GATED POTASSIUM CHANNEL"/>
    <property type="match status" value="1"/>
</dbReference>